<dbReference type="Gene3D" id="2.60.420.10">
    <property type="entry name" value="Maltose phosphorylase, domain 3"/>
    <property type="match status" value="1"/>
</dbReference>
<dbReference type="RefSeq" id="WP_064675114.1">
    <property type="nucleotide sequence ID" value="NZ_CP013480.3"/>
</dbReference>
<dbReference type="Pfam" id="PF10091">
    <property type="entry name" value="Glycoamylase"/>
    <property type="match status" value="1"/>
</dbReference>
<dbReference type="SMART" id="SM01068">
    <property type="entry name" value="CBM_X"/>
    <property type="match status" value="2"/>
</dbReference>
<proteinExistence type="predicted"/>
<dbReference type="InterPro" id="IPR019282">
    <property type="entry name" value="Glycoamylase-like_cons_dom"/>
</dbReference>
<feature type="transmembrane region" description="Helical" evidence="4">
    <location>
        <begin position="898"/>
        <end position="919"/>
    </location>
</feature>
<keyword evidence="4" id="KW-1133">Transmembrane helix</keyword>
<evidence type="ECO:0000259" key="7">
    <source>
        <dbReference type="Pfam" id="PF17167"/>
    </source>
</evidence>
<dbReference type="InterPro" id="IPR037820">
    <property type="entry name" value="GH94N_NdvB"/>
</dbReference>
<evidence type="ECO:0000256" key="3">
    <source>
        <dbReference type="SAM" id="MobiDB-lite"/>
    </source>
</evidence>
<keyword evidence="2" id="KW-0808">Transferase</keyword>
<dbReference type="EMBL" id="CP013480">
    <property type="protein sequence ID" value="ALS58392.2"/>
    <property type="molecule type" value="Genomic_DNA"/>
</dbReference>
<evidence type="ECO:0000256" key="2">
    <source>
        <dbReference type="ARBA" id="ARBA00022679"/>
    </source>
</evidence>
<dbReference type="SUPFAM" id="SSF48208">
    <property type="entry name" value="Six-hairpin glycosidases"/>
    <property type="match status" value="1"/>
</dbReference>
<accession>A0ABM5WDM5</accession>
<dbReference type="PANTHER" id="PTHR37469:SF2">
    <property type="entry name" value="CELLOBIONIC ACID PHOSPHORYLASE"/>
    <property type="match status" value="1"/>
</dbReference>
<dbReference type="InterPro" id="IPR052047">
    <property type="entry name" value="GH94_Enzymes"/>
</dbReference>
<feature type="region of interest" description="Disordered" evidence="3">
    <location>
        <begin position="365"/>
        <end position="384"/>
    </location>
</feature>
<keyword evidence="9" id="KW-1185">Reference proteome</keyword>
<dbReference type="Gene3D" id="1.50.10.140">
    <property type="match status" value="2"/>
</dbReference>
<dbReference type="Pfam" id="PF06165">
    <property type="entry name" value="GH94_b-supersand"/>
    <property type="match status" value="2"/>
</dbReference>
<evidence type="ECO:0000313" key="8">
    <source>
        <dbReference type="EMBL" id="ALS58392.2"/>
    </source>
</evidence>
<dbReference type="Gene3D" id="1.50.10.10">
    <property type="match status" value="1"/>
</dbReference>
<organism evidence="8 9">
    <name type="scientific">Pandoraea norimbergensis</name>
    <dbReference type="NCBI Taxonomy" id="93219"/>
    <lineage>
        <taxon>Bacteria</taxon>
        <taxon>Pseudomonadati</taxon>
        <taxon>Pseudomonadota</taxon>
        <taxon>Betaproteobacteria</taxon>
        <taxon>Burkholderiales</taxon>
        <taxon>Burkholderiaceae</taxon>
        <taxon>Pandoraea</taxon>
    </lineage>
</organism>
<feature type="transmembrane region" description="Helical" evidence="4">
    <location>
        <begin position="455"/>
        <end position="476"/>
    </location>
</feature>
<dbReference type="CDD" id="cd11756">
    <property type="entry name" value="GH94N_ChvB_NdvB_1_like"/>
    <property type="match status" value="1"/>
</dbReference>
<dbReference type="SUPFAM" id="SSF74650">
    <property type="entry name" value="Galactose mutarotase-like"/>
    <property type="match status" value="2"/>
</dbReference>
<feature type="transmembrane region" description="Helical" evidence="4">
    <location>
        <begin position="956"/>
        <end position="977"/>
    </location>
</feature>
<keyword evidence="1" id="KW-0328">Glycosyltransferase</keyword>
<dbReference type="PANTHER" id="PTHR37469">
    <property type="entry name" value="CELLOBIONIC ACID PHOSPHORYLASE-RELATED"/>
    <property type="match status" value="1"/>
</dbReference>
<dbReference type="InterPro" id="IPR037824">
    <property type="entry name" value="GH94N_2_NdvB"/>
</dbReference>
<gene>
    <name evidence="8" type="ORF">AT302_00005</name>
</gene>
<keyword evidence="4" id="KW-0472">Membrane</keyword>
<dbReference type="InterPro" id="IPR008928">
    <property type="entry name" value="6-hairpin_glycosidase_sf"/>
</dbReference>
<evidence type="ECO:0000256" key="4">
    <source>
        <dbReference type="SAM" id="Phobius"/>
    </source>
</evidence>
<feature type="transmembrane region" description="Helical" evidence="4">
    <location>
        <begin position="982"/>
        <end position="1002"/>
    </location>
</feature>
<dbReference type="InterPro" id="IPR011013">
    <property type="entry name" value="Gal_mutarotase_sf_dom"/>
</dbReference>
<dbReference type="InterPro" id="IPR010383">
    <property type="entry name" value="Glyco_hydrolase_94_b-supersand"/>
</dbReference>
<protein>
    <submittedName>
        <fullName evidence="8">Phosphorylase</fullName>
    </submittedName>
</protein>
<dbReference type="CDD" id="cd11753">
    <property type="entry name" value="GH94N_ChvB_NdvB_2_like"/>
    <property type="match status" value="1"/>
</dbReference>
<dbReference type="InterPro" id="IPR033432">
    <property type="entry name" value="GH94_catalytic"/>
</dbReference>
<feature type="domain" description="Glycosyl hydrolase 94 catalytic" evidence="7">
    <location>
        <begin position="2396"/>
        <end position="2819"/>
    </location>
</feature>
<evidence type="ECO:0000259" key="5">
    <source>
        <dbReference type="Pfam" id="PF06165"/>
    </source>
</evidence>
<feature type="domain" description="Glycoamylase-like" evidence="6">
    <location>
        <begin position="1353"/>
        <end position="1565"/>
    </location>
</feature>
<evidence type="ECO:0000313" key="9">
    <source>
        <dbReference type="Proteomes" id="UP000060277"/>
    </source>
</evidence>
<evidence type="ECO:0000259" key="6">
    <source>
        <dbReference type="Pfam" id="PF10091"/>
    </source>
</evidence>
<dbReference type="Proteomes" id="UP000060277">
    <property type="component" value="Chromosome"/>
</dbReference>
<dbReference type="InterPro" id="IPR037018">
    <property type="entry name" value="GH65_N"/>
</dbReference>
<reference evidence="9" key="1">
    <citation type="submission" date="2015-12" db="EMBL/GenBank/DDBJ databases">
        <title>Complete genome sequence of Pandoraea norimbergensis DSM 11628.</title>
        <authorList>
            <person name="Ee R."/>
            <person name="Lim Y.-L."/>
            <person name="Yong D."/>
            <person name="Yin W.-F."/>
            <person name="Chan K.-G."/>
        </authorList>
    </citation>
    <scope>NUCLEOTIDE SEQUENCE [LARGE SCALE GENOMIC DNA]</scope>
    <source>
        <strain evidence="9">DSM 11628</strain>
    </source>
</reference>
<sequence length="2901" mass="320839">MWELPRISRFMGVNHAANDFGPSESPIRAELFSRERLEQHAVSLAQAQRISPRAPNARALASRAADNERVLRHCYDATAQATLRRRSITPAAEWLLDNFRAVSGQFTEVRHGLGARSYRNLPQLLDGPLRGYPRIYGVMWAFVAHTDSRFDPTLLRCFVLAYQKVEPLTMAELWAMPLTLRAVMIENLRRLSVHVTRTQASREAADKYADDLLALDARIPQAAGPPVSSPPRFVEPFEPAFAVQLIQRLRYQDTSLQWLNEQLARQGHSSDDVVQAEHASQAAANMSVRNLVGSLRDMRSFDWQPLFEDVSLVDAQLRRNPGYAEMDFATRDQYRHEIETLAARSPLAELAVADALNAKAAAAAHAMAHPSTRPPNGLDQATASHDMQRRADPGYYLLAAGRREFEREIGYRVPFAQRCLRAYTSRGSALYIASIVGLSALILANPLWLSHQAGVSVLGLLLLAIFAAIPASDLAVMAIDQILTKLIVPRHLPRMALAQGVPSTLKTFVVVPTLLTNEAGINEQVDQLELHYLANAAGDVYFALLSDWKDADSEHLESDLPLLTAASERVAMLNARYAHVSGNSPRFFLFHRRRLWNEAQRKWLAWERKRGKLHEFNRLLRGATDTSFVDIDGVPPQAPTDVRYVITLDSDTRLPIDAVRQLVGTAAHPLNRPGIDPVTRRVVEGYGVLQPRITPSLPTLHEGSVYQRLFSGPCGIDPYAGAVSNVYQDLLGEGSYIGKGLYVVDAFETSLTGRIPENTILSHDLFEGIFARCGLVTDIELFEDFPSNAQVAAARLHRWIRGDWQLLPWLFGTNGEKLPAVGRWKMLDNLRRSLSAPAMLGTLLCGWMLTNAPVGVWTSLVLLAISAPAIVMIGHGLFPGERGISLRSHWRAVGRDVLWAIGHTAIVVTMLANHAWLAADAIARTLYRLLISRRRLLEWVTAAQTKLLAGRSVGEFFWSLRGAIVIAGLAAAAVAYWRPHSLFVAAPFLLAWAVSPLIAQWISHAAWLKPLPRLAASDVPAMRMAGRRIWRFFATFVSDAEHHLPPDNFQEDPLPVVAHRSSPTNFGLYLLSVLSARDFGWIGTMEAIERLEATLGTLAQLPRYRGHFFNWYDTQTLEPLLPQYVSTVDSGNLAAHLLAVMGGCADMARQSVCSTTQLDGVRDAARLLRDAIDRERDDRRTLTVNRSQLLEGLDAFEQTLIAPPSATATVGGPSTPPATATEDWRWRWHLLDSLATTLVDLAQTFAQERGDAAHSEVLAWANAIRADVSSHLRDLPLHAAPVTDTAPDDDDEASAAEPVDTTARAAIVARLGAVSQMARKLFDEMEFQFLFDTDRRLFAVGFRVHEVELDNSYYDLLASEAHLTSFIAIAKGDVPATHWFRLGRSMIPYGRSAVLMSWSGSMFEYLMPSLVMQYPRHSLLDLSCELAVACQRAYGRERDVPWGISESVYNVRDRSLTYQYAAFGVPELALKRGLAQNLVIAPYATALAAMFDAPHAVANFQRLDAAGGRGVYGYYDAVDYTPSRLPQNCTAVPVRTYMAHHQGMALVAMANVLLGGVMRQRFHRQPLVHAADLLLHEANPREIGVVDLTPDVADTVRAAQTTVPVVRRYQSANQAIPSTHLLSNGEYSVMVTTAGSGYSLCAGLAVTRWREDPTCDAWGSHLFLRDTASGEVWSAAFQPLGLDPERYEVSFSEDRACIVRQEGSIITSLEIMVSPEDNAEIRRLSITNAGADSHEIEVTSYAEVVLAPMATDAAHPAFSNLFVQTEYLPEVHGLVAMRRPRSSTDTPVWAAHVLASATPGDNVGYETDRVCFLGRGRSIRNAVAIMDGRPLSNTVGSVLDPIFSLRKRVTIAAGATEHIVFATMVADSQDAIRDLTDKYHDPACFERASTLAWTQGQVNLHHLGITADEAHLFQYLANRVLYSDPVMRPGGDLLKRNTLSVQALWKFSISGDLPIVLVRVDDMDDRDTVRQLLRAHEYWQGKGLPVDLVILNERKVSYIQELQGALQTMVSGAQVTPAPGSRHGGIFVLRADAMAPDELTLLLSTARAVLAGAKQGSLEEQVVRMRRVESRRVVPVAHVHAERAQDVDDTPAALPVLECFNGLGGFAEQGAEYVTVLGRGQRTPAPWINIVANPNFGFQVSESGAGYTWAENSHENQLTTWSNDPVADPCSEAFYLRDDESGELWTPTALPIRLENTRYIAAHGHGYSRFEHTAHGIRSELTQFVSWHDPVKLSVLTLENRSRHHRKLSVTGYVEWVLGSDRAANAPFIVTEIDPATGAMLASNRRNAEFGERIAFIDWLGKQTGWTGDRTEFIGRNGNLSQPVALAREVSLSNWTGAGLDPCGALLTQVSLAPGERVQLTFMLGQAADRDSARQWIQQYRRQPPLDVLADAKTQWHDILTQLQVETPDRTADLMVNGWLLYQVIACRMWARTAFYQASGAYGFRDQLQDSMALTLTRPDLTRAHLLKAAAHQFAEGDVQHWWHPPADRGVRTHISDDRLWLPYVLAHYLDQTGDLAVLDERVPYLEGPSVPADDENAYFAPTVSSVTGTLFEHCERAIECSLTTGMHGLPLIGGGDWNDGLNRVGYQGKGESIWLGWFLYATLSAFAPIADARGATLAAKRWREHARKLKAALNNGAWDGAWYLRAYFDDGTPLGRAGDAECRIDSIAQSWSVISGAGEAERQRRAMESVEHYLVRSGDDLVLLLTPPFDKTPLDPGYIKGYVPGVRENGGQYTHAAAWCMIAHAMLGDGDRASEMFKMLNPINHASTRAGVHAYKVEPYVMAGDVYAAPAHVRRGGWTWYTGSAGWMYRGAVEYILGVKKHSESLTLAPCIPHEWRQFRLTYRHGKSRYLVTFTNPQGVTQGIASIDVDGERLPPGSKRVALVDDGREHTVSVVMGVVS</sequence>
<keyword evidence="4" id="KW-0812">Transmembrane</keyword>
<dbReference type="Gene3D" id="2.70.98.40">
    <property type="entry name" value="Glycoside hydrolase, family 65, N-terminal domain"/>
    <property type="match status" value="2"/>
</dbReference>
<evidence type="ECO:0000256" key="1">
    <source>
        <dbReference type="ARBA" id="ARBA00022676"/>
    </source>
</evidence>
<feature type="domain" description="Glycosyl hydrolase 94 supersandwich" evidence="5">
    <location>
        <begin position="1604"/>
        <end position="1882"/>
    </location>
</feature>
<feature type="transmembrane region" description="Helical" evidence="4">
    <location>
        <begin position="856"/>
        <end position="878"/>
    </location>
</feature>
<feature type="transmembrane region" description="Helical" evidence="4">
    <location>
        <begin position="428"/>
        <end position="449"/>
    </location>
</feature>
<dbReference type="Pfam" id="PF17167">
    <property type="entry name" value="Glyco_hydro_94"/>
    <property type="match status" value="1"/>
</dbReference>
<feature type="domain" description="Glycosyl hydrolase 94 supersandwich" evidence="5">
    <location>
        <begin position="2112"/>
        <end position="2382"/>
    </location>
</feature>
<name>A0ABM5WDM5_9BURK</name>
<dbReference type="InterPro" id="IPR012341">
    <property type="entry name" value="6hp_glycosidase-like_sf"/>
</dbReference>